<proteinExistence type="predicted"/>
<keyword evidence="1" id="KW-1133">Transmembrane helix</keyword>
<dbReference type="RefSeq" id="YP_007007671.1">
    <property type="nucleotide sequence ID" value="NC_019526.1"/>
</dbReference>
<name>H6X4X3_9CAUD</name>
<reference evidence="2 3" key="1">
    <citation type="journal article" date="2012" name="J. Virol.">
        <title>Genome of Klebsiella sp.-Infecting Bacteriophage vB_KleM_RaK2.</title>
        <authorList>
            <person name="Simoliunas E."/>
            <person name="Kaliniene L."/>
            <person name="Truncaite L."/>
            <person name="Klausa V."/>
            <person name="Zajanckauskaite A."/>
            <person name="Meskys R."/>
        </authorList>
    </citation>
    <scope>NUCLEOTIDE SEQUENCE [LARGE SCALE GENOMIC DNA]</scope>
</reference>
<keyword evidence="1" id="KW-0472">Membrane</keyword>
<accession>H6X4X3</accession>
<protein>
    <submittedName>
        <fullName evidence="2">Uncharacterized protein</fullName>
    </submittedName>
</protein>
<dbReference type="Proteomes" id="UP000007524">
    <property type="component" value="Segment"/>
</dbReference>
<keyword evidence="1" id="KW-0812">Transmembrane</keyword>
<evidence type="ECO:0000313" key="2">
    <source>
        <dbReference type="EMBL" id="AFA44789.1"/>
    </source>
</evidence>
<dbReference type="KEGG" id="vg:14013104"/>
<gene>
    <name evidence="2" type="ORF">RaK2_00516</name>
</gene>
<organism evidence="2 3">
    <name type="scientific">Klebsiella phage vB_KleM_RaK2</name>
    <dbReference type="NCBI Taxonomy" id="1147094"/>
    <lineage>
        <taxon>Viruses</taxon>
        <taxon>Duplodnaviria</taxon>
        <taxon>Heunggongvirae</taxon>
        <taxon>Uroviricota</taxon>
        <taxon>Caudoviricetes</taxon>
        <taxon>Alcyoneusvirus</taxon>
        <taxon>Alcyoneusvirus RaK2</taxon>
    </lineage>
</organism>
<sequence>MILLIITVLLGFFNCLIYLRIEKKEGYCFHSTKDGKLVSMFSIESPSICKFFILLQFIPFVNIVFALLYFVDILNGH</sequence>
<dbReference type="GeneID" id="14013104"/>
<feature type="transmembrane region" description="Helical" evidence="1">
    <location>
        <begin position="51"/>
        <end position="71"/>
    </location>
</feature>
<evidence type="ECO:0000313" key="3">
    <source>
        <dbReference type="Proteomes" id="UP000007524"/>
    </source>
</evidence>
<evidence type="ECO:0000256" key="1">
    <source>
        <dbReference type="SAM" id="Phobius"/>
    </source>
</evidence>
<keyword evidence="3" id="KW-1185">Reference proteome</keyword>
<dbReference type="EMBL" id="JQ513383">
    <property type="protein sequence ID" value="AFA44789.1"/>
    <property type="molecule type" value="Genomic_DNA"/>
</dbReference>